<dbReference type="NCBIfam" id="TIGR02746">
    <property type="entry name" value="TraC-F-type"/>
    <property type="match status" value="1"/>
</dbReference>
<dbReference type="EMBL" id="QLLM01000040">
    <property type="protein sequence ID" value="RAI97431.1"/>
    <property type="molecule type" value="Genomic_DNA"/>
</dbReference>
<dbReference type="Proteomes" id="UP000249422">
    <property type="component" value="Unassembled WGS sequence"/>
</dbReference>
<dbReference type="InterPro" id="IPR043964">
    <property type="entry name" value="P-loop_TraG"/>
</dbReference>
<dbReference type="SUPFAM" id="SSF52540">
    <property type="entry name" value="P-loop containing nucleoside triphosphate hydrolases"/>
    <property type="match status" value="1"/>
</dbReference>
<dbReference type="InterPro" id="IPR027417">
    <property type="entry name" value="P-loop_NTPase"/>
</dbReference>
<name>A0AAX1PBM4_AERSA</name>
<dbReference type="AlphaFoldDB" id="A0AAX1PBM4"/>
<dbReference type="Gene3D" id="3.40.50.300">
    <property type="entry name" value="P-loop containing nucleotide triphosphate hydrolases"/>
    <property type="match status" value="1"/>
</dbReference>
<dbReference type="InterPro" id="IPR014117">
    <property type="entry name" value="TraC-F-type"/>
</dbReference>
<gene>
    <name evidence="2" type="ORF">DEU50_1404</name>
</gene>
<organism evidence="2 3">
    <name type="scientific">Aeromonas salmonicida</name>
    <dbReference type="NCBI Taxonomy" id="645"/>
    <lineage>
        <taxon>Bacteria</taxon>
        <taxon>Pseudomonadati</taxon>
        <taxon>Pseudomonadota</taxon>
        <taxon>Gammaproteobacteria</taxon>
        <taxon>Aeromonadales</taxon>
        <taxon>Aeromonadaceae</taxon>
        <taxon>Aeromonas</taxon>
    </lineage>
</organism>
<dbReference type="PANTHER" id="PTHR38467">
    <property type="match status" value="1"/>
</dbReference>
<dbReference type="PANTHER" id="PTHR38467:SF1">
    <property type="entry name" value="CONJUGATIVE TRANSFER: ASSEMBLY"/>
    <property type="match status" value="1"/>
</dbReference>
<keyword evidence="2" id="KW-0547">Nucleotide-binding</keyword>
<keyword evidence="2" id="KW-0067">ATP-binding</keyword>
<protein>
    <submittedName>
        <fullName evidence="2">Conjugal transfer ATP-binding protein TraC</fullName>
    </submittedName>
</protein>
<dbReference type="InterPro" id="IPR053155">
    <property type="entry name" value="F-pilin_assembly_TraC"/>
</dbReference>
<accession>A0AAX1PBM4</accession>
<evidence type="ECO:0000313" key="2">
    <source>
        <dbReference type="EMBL" id="RAI97431.1"/>
    </source>
</evidence>
<comment type="caution">
    <text evidence="2">The sequence shown here is derived from an EMBL/GenBank/DDBJ whole genome shotgun (WGS) entry which is preliminary data.</text>
</comment>
<dbReference type="InterPro" id="IPR025955">
    <property type="entry name" value="TraC/Conjuga_ATPase"/>
</dbReference>
<feature type="domain" description="TraG P-loop" evidence="1">
    <location>
        <begin position="449"/>
        <end position="808"/>
    </location>
</feature>
<sequence>MIVTIKKKLGCTLIPEHMRAAGVIPVLAYSEDEQVFLMDDLSAGFGFICEPMCGADEKVQERMNGFLNQEFPSKTTIQFLLFRSPDINQEMYQMLGLRDGFRHSLLSSVIQERISYLQHHTTERITASTSKGTYDNGLIQDLKLFVTCKVPIKGNTPTANELVELGQLKTKVESSLQTVGLRPRTMTAIHYIRIMSTLLNWGPDAAWRHDATDWETDKPLCEQLFDYGTDLEVSKDGIRLGDYHAKVLSAKKLPDIAYFGDAITYAGDLTGGNSSIKENYMVVTNVFFPEVEKTKNALERKRQFTVNQAYGPMLKFVPVLADKKESFDTVYESLKEGAKPVKISYSLVIFAPTKERVESAATAARSIWRESRFELMEDKFVALPIFLNCLPFCTDRDAVRDLFRYKTMTSEQAAVVLPVFGEWKGTGTLHAALISRNGQLMSLSLHDSNTNKNLVIAAESGSGKSFLTNELIFSYLSEGAQVWVIDAGKSYQKLSEMLKGDFVHFEEGTHVCLNPFELIQNYEDEEDAIASLVCAMASSKGLLGEWQISALKQVLSSIWEEKGTAMKVDDIAKRCLEAEDQRLKDVGQQLYAFTSEGSYGKYFSQKNNVSFQNQFTVLELDELQGRKHLRQVVLLQLIYQIQQEVFLGERNRKKVVIVDEAWDLLKEGEVSVFMEHAYRKFRKYGGSVVIATQSINDLYENAVGRAIAENSASMYLLGQTEETVESVKRAGRLALSDGGFHTLKTVHTIQGVYSEIFIKSKSGMGVGRLIVGDFQKLLYSTDPVDVNAIDQFVKQGLTVPDAIKAVMKARRQAA</sequence>
<dbReference type="Gene3D" id="1.10.8.730">
    <property type="match status" value="1"/>
</dbReference>
<dbReference type="Pfam" id="PF11130">
    <property type="entry name" value="TraC_F_IV"/>
    <property type="match status" value="1"/>
</dbReference>
<dbReference type="Pfam" id="PF19044">
    <property type="entry name" value="P-loop_TraG"/>
    <property type="match status" value="1"/>
</dbReference>
<evidence type="ECO:0000313" key="3">
    <source>
        <dbReference type="Proteomes" id="UP000249422"/>
    </source>
</evidence>
<proteinExistence type="predicted"/>
<reference evidence="2 3" key="1">
    <citation type="submission" date="2018-06" db="EMBL/GenBank/DDBJ databases">
        <title>Freshwater and sediment microbial communities from various areas in North America, analyzing microbe dynamics in response to fracking.</title>
        <authorList>
            <person name="Lamendella R."/>
        </authorList>
    </citation>
    <scope>NUCLEOTIDE SEQUENCE [LARGE SCALE GENOMIC DNA]</scope>
    <source>
        <strain evidence="2 3">17</strain>
    </source>
</reference>
<dbReference type="GO" id="GO:0005524">
    <property type="term" value="F:ATP binding"/>
    <property type="evidence" value="ECO:0007669"/>
    <property type="project" value="UniProtKB-KW"/>
</dbReference>
<evidence type="ECO:0000259" key="1">
    <source>
        <dbReference type="Pfam" id="PF19044"/>
    </source>
</evidence>
<dbReference type="CDD" id="cd01127">
    <property type="entry name" value="TrwB_TraG_TraD_VirD4"/>
    <property type="match status" value="1"/>
</dbReference>
<dbReference type="RefSeq" id="WP_111589934.1">
    <property type="nucleotide sequence ID" value="NZ_CAWNWF010000040.1"/>
</dbReference>